<dbReference type="EMBL" id="AE015927">
    <property type="protein sequence ID" value="AAO36839.1"/>
    <property type="molecule type" value="Genomic_DNA"/>
</dbReference>
<keyword evidence="1" id="KW-0812">Transmembrane</keyword>
<feature type="transmembrane region" description="Helical" evidence="1">
    <location>
        <begin position="52"/>
        <end position="71"/>
    </location>
</feature>
<dbReference type="Proteomes" id="UP000001412">
    <property type="component" value="Chromosome"/>
</dbReference>
<feature type="transmembrane region" description="Helical" evidence="1">
    <location>
        <begin position="77"/>
        <end position="96"/>
    </location>
</feature>
<evidence type="ECO:0000313" key="3">
    <source>
        <dbReference type="Proteomes" id="UP000001412"/>
    </source>
</evidence>
<dbReference type="HOGENOM" id="CLU_1882187_0_0_9"/>
<proteinExistence type="predicted"/>
<evidence type="ECO:0000256" key="1">
    <source>
        <dbReference type="SAM" id="Phobius"/>
    </source>
</evidence>
<keyword evidence="1" id="KW-1133">Transmembrane helix</keyword>
<sequence>MYSSIANFINSNECLSLISRYIFNLFSFSSKSFFSKVLQPTGRNKRIIDINIIILLIFKVFIICITSKINFYHIYSIIKYYLLFIFLPTSKKLVIFKNKKRDRLPVPRGMGGSSTKLSFLLYLVLRRLYLLLHLL</sequence>
<name>Q891K6_CLOTE</name>
<gene>
    <name evidence="2" type="ordered locus">CTC_02365</name>
</gene>
<evidence type="ECO:0000313" key="2">
    <source>
        <dbReference type="EMBL" id="AAO36839.1"/>
    </source>
</evidence>
<organism evidence="2 3">
    <name type="scientific">Clostridium tetani (strain Massachusetts / E88)</name>
    <dbReference type="NCBI Taxonomy" id="212717"/>
    <lineage>
        <taxon>Bacteria</taxon>
        <taxon>Bacillati</taxon>
        <taxon>Bacillota</taxon>
        <taxon>Clostridia</taxon>
        <taxon>Eubacteriales</taxon>
        <taxon>Clostridiaceae</taxon>
        <taxon>Clostridium</taxon>
    </lineage>
</organism>
<dbReference type="AlphaFoldDB" id="Q891K6"/>
<keyword evidence="3" id="KW-1185">Reference proteome</keyword>
<keyword evidence="1" id="KW-0472">Membrane</keyword>
<reference evidence="2 3" key="1">
    <citation type="journal article" date="2003" name="Proc. Natl. Acad. Sci. U.S.A.">
        <title>The genome sequence of Clostridium tetani, the causative agent of tetanus disease.</title>
        <authorList>
            <person name="Brueggemann H."/>
            <person name="Baumer S."/>
            <person name="Fricke W.F."/>
            <person name="Wiezer A."/>
            <person name="Liesegang H."/>
            <person name="Decker I."/>
            <person name="Herzberg C."/>
            <person name="Martinez-Arias R."/>
            <person name="Merkl R."/>
            <person name="Henne A."/>
            <person name="Gottschalk G."/>
        </authorList>
    </citation>
    <scope>NUCLEOTIDE SEQUENCE [LARGE SCALE GENOMIC DNA]</scope>
    <source>
        <strain evidence="3">Massachusetts / E88</strain>
    </source>
</reference>
<protein>
    <submittedName>
        <fullName evidence="2">Uncharacterized protein</fullName>
    </submittedName>
</protein>
<accession>Q891K6</accession>
<dbReference type="KEGG" id="ctc:CTC_02365"/>